<feature type="compositionally biased region" description="Pro residues" evidence="1">
    <location>
        <begin position="64"/>
        <end position="82"/>
    </location>
</feature>
<evidence type="ECO:0000313" key="4">
    <source>
        <dbReference type="Proteomes" id="UP000192911"/>
    </source>
</evidence>
<proteinExistence type="predicted"/>
<protein>
    <submittedName>
        <fullName evidence="3">Uncharacterized protein</fullName>
    </submittedName>
</protein>
<keyword evidence="2" id="KW-0732">Signal</keyword>
<name>A0A1X7DXG8_TRICW</name>
<keyword evidence="4" id="KW-1185">Reference proteome</keyword>
<dbReference type="EMBL" id="FXAH01000004">
    <property type="protein sequence ID" value="SMF23427.1"/>
    <property type="molecule type" value="Genomic_DNA"/>
</dbReference>
<feature type="chain" id="PRO_5013027582" evidence="2">
    <location>
        <begin position="24"/>
        <end position="227"/>
    </location>
</feature>
<dbReference type="AlphaFoldDB" id="A0A1X7DXG8"/>
<reference evidence="4" key="1">
    <citation type="submission" date="2017-04" db="EMBL/GenBank/DDBJ databases">
        <authorList>
            <person name="Varghese N."/>
            <person name="Submissions S."/>
        </authorList>
    </citation>
    <scope>NUCLEOTIDE SEQUENCE [LARGE SCALE GENOMIC DNA]</scope>
    <source>
        <strain evidence="4">Ballard 720</strain>
    </source>
</reference>
<organism evidence="3 4">
    <name type="scientific">Trinickia caryophylli</name>
    <name type="common">Paraburkholderia caryophylli</name>
    <dbReference type="NCBI Taxonomy" id="28094"/>
    <lineage>
        <taxon>Bacteria</taxon>
        <taxon>Pseudomonadati</taxon>
        <taxon>Pseudomonadota</taxon>
        <taxon>Betaproteobacteria</taxon>
        <taxon>Burkholderiales</taxon>
        <taxon>Burkholderiaceae</taxon>
        <taxon>Trinickia</taxon>
    </lineage>
</organism>
<dbReference type="RefSeq" id="WP_249037212.1">
    <property type="nucleotide sequence ID" value="NZ_BSQD01000005.1"/>
</dbReference>
<evidence type="ECO:0000256" key="2">
    <source>
        <dbReference type="SAM" id="SignalP"/>
    </source>
</evidence>
<evidence type="ECO:0000313" key="3">
    <source>
        <dbReference type="EMBL" id="SMF23427.1"/>
    </source>
</evidence>
<feature type="region of interest" description="Disordered" evidence="1">
    <location>
        <begin position="27"/>
        <end position="135"/>
    </location>
</feature>
<feature type="signal peptide" evidence="2">
    <location>
        <begin position="1"/>
        <end position="23"/>
    </location>
</feature>
<accession>A0A1X7DXG8</accession>
<gene>
    <name evidence="3" type="ORF">SAMN06295900_104191</name>
</gene>
<evidence type="ECO:0000256" key="1">
    <source>
        <dbReference type="SAM" id="MobiDB-lite"/>
    </source>
</evidence>
<dbReference type="Proteomes" id="UP000192911">
    <property type="component" value="Unassembled WGS sequence"/>
</dbReference>
<dbReference type="STRING" id="28094.SAMN06295900_104191"/>
<sequence length="227" mass="23699">MAFGIGKTLTAALLFGCCALSLAAPPQAPGQGGVAGPPHGEAGRPGPGLQGGAMQRAPGVGAPQPSPAPPAMSPATPRPQPGVAPGVSPGIAPRPPGAGPRQPAGVPHQPPVAPHQPGNFVSPPGRPAAAPWHGDIGRFGEHDIRVWQSGRWHHGPHRGRPGWWWIVGGVWYFYPGPVYPYPDPYVPPYVVAPPPGVTYWYYCPYYGQYYPYGATCPGGWQAIAAMR</sequence>
<dbReference type="GeneID" id="95551428"/>